<accession>A0A0V0YQ14</accession>
<feature type="non-terminal residue" evidence="1">
    <location>
        <position position="1"/>
    </location>
</feature>
<name>A0A0V0YQ14_TRIBR</name>
<dbReference type="Proteomes" id="UP000054653">
    <property type="component" value="Unassembled WGS sequence"/>
</dbReference>
<keyword evidence="2" id="KW-1185">Reference proteome</keyword>
<dbReference type="OrthoDB" id="10352995at2759"/>
<reference evidence="1 2" key="1">
    <citation type="submission" date="2015-01" db="EMBL/GenBank/DDBJ databases">
        <title>Evolution of Trichinella species and genotypes.</title>
        <authorList>
            <person name="Korhonen P.K."/>
            <person name="Edoardo P."/>
            <person name="Giuseppe L.R."/>
            <person name="Gasser R.B."/>
        </authorList>
    </citation>
    <scope>NUCLEOTIDE SEQUENCE [LARGE SCALE GENOMIC DNA]</scope>
    <source>
        <strain evidence="1">ISS120</strain>
    </source>
</reference>
<proteinExistence type="predicted"/>
<gene>
    <name evidence="1" type="ORF">T03_6743</name>
</gene>
<dbReference type="EMBL" id="JYDI01007758">
    <property type="protein sequence ID" value="KRY02240.1"/>
    <property type="molecule type" value="Genomic_DNA"/>
</dbReference>
<evidence type="ECO:0000313" key="2">
    <source>
        <dbReference type="Proteomes" id="UP000054653"/>
    </source>
</evidence>
<organism evidence="1 2">
    <name type="scientific">Trichinella britovi</name>
    <name type="common">Parasitic roundworm</name>
    <dbReference type="NCBI Taxonomy" id="45882"/>
    <lineage>
        <taxon>Eukaryota</taxon>
        <taxon>Metazoa</taxon>
        <taxon>Ecdysozoa</taxon>
        <taxon>Nematoda</taxon>
        <taxon>Enoplea</taxon>
        <taxon>Dorylaimia</taxon>
        <taxon>Trichinellida</taxon>
        <taxon>Trichinellidae</taxon>
        <taxon>Trichinella</taxon>
    </lineage>
</organism>
<evidence type="ECO:0000313" key="1">
    <source>
        <dbReference type="EMBL" id="KRY02240.1"/>
    </source>
</evidence>
<comment type="caution">
    <text evidence="1">The sequence shown here is derived from an EMBL/GenBank/DDBJ whole genome shotgun (WGS) entry which is preliminary data.</text>
</comment>
<protein>
    <submittedName>
        <fullName evidence="1">Uncharacterized protein</fullName>
    </submittedName>
</protein>
<dbReference type="AlphaFoldDB" id="A0A0V0YQ14"/>
<sequence>LPKTTKYCTSLGFFSEYLIIMSKNFSIPKFNYRRSISTEFQMGCFPVY</sequence>